<keyword evidence="2" id="KW-0812">Transmembrane</keyword>
<name>A0A1F7U3C1_9BACT</name>
<feature type="region of interest" description="Disordered" evidence="1">
    <location>
        <begin position="90"/>
        <end position="147"/>
    </location>
</feature>
<gene>
    <name evidence="3" type="ORF">A3C96_03625</name>
</gene>
<accession>A0A1F7U3C1</accession>
<keyword evidence="2" id="KW-1133">Transmembrane helix</keyword>
<evidence type="ECO:0000256" key="1">
    <source>
        <dbReference type="SAM" id="MobiDB-lite"/>
    </source>
</evidence>
<organism evidence="3 4">
    <name type="scientific">Candidatus Uhrbacteria bacterium RIFCSPHIGHO2_02_FULL_60_10</name>
    <dbReference type="NCBI Taxonomy" id="1802392"/>
    <lineage>
        <taxon>Bacteria</taxon>
        <taxon>Candidatus Uhriibacteriota</taxon>
    </lineage>
</organism>
<sequence>MSVESRLNAHEKAGLGIFLVIAVMTLVFGILRFQQSLVKPFGQLSQYNFKTSDEIASEQIEKLKTLDTDKDSLTDYDELYVYRTSPYMEDTDSDSLADGVELKQGDDPNCPRGSNCRPVKTNDSSGGTQAVAALPGDEGGSSPVSDLSRKLEQEAIAQGATPDQASIFVAVVETFGDLRTLTTADIQKKVDQLPSEQLRSFLLRIGIPSQALSKTDDATLRTLLKETLNEMSTSFAKPAVTAGPGQ</sequence>
<evidence type="ECO:0000313" key="3">
    <source>
        <dbReference type="EMBL" id="OGL72763.1"/>
    </source>
</evidence>
<evidence type="ECO:0000256" key="2">
    <source>
        <dbReference type="SAM" id="Phobius"/>
    </source>
</evidence>
<protein>
    <submittedName>
        <fullName evidence="3">Uncharacterized protein</fullName>
    </submittedName>
</protein>
<dbReference type="EMBL" id="MGEA01000085">
    <property type="protein sequence ID" value="OGL72763.1"/>
    <property type="molecule type" value="Genomic_DNA"/>
</dbReference>
<reference evidence="3 4" key="1">
    <citation type="journal article" date="2016" name="Nat. Commun.">
        <title>Thousands of microbial genomes shed light on interconnected biogeochemical processes in an aquifer system.</title>
        <authorList>
            <person name="Anantharaman K."/>
            <person name="Brown C.T."/>
            <person name="Hug L.A."/>
            <person name="Sharon I."/>
            <person name="Castelle C.J."/>
            <person name="Probst A.J."/>
            <person name="Thomas B.C."/>
            <person name="Singh A."/>
            <person name="Wilkins M.J."/>
            <person name="Karaoz U."/>
            <person name="Brodie E.L."/>
            <person name="Williams K.H."/>
            <person name="Hubbard S.S."/>
            <person name="Banfield J.F."/>
        </authorList>
    </citation>
    <scope>NUCLEOTIDE SEQUENCE [LARGE SCALE GENOMIC DNA]</scope>
</reference>
<keyword evidence="2" id="KW-0472">Membrane</keyword>
<dbReference type="AlphaFoldDB" id="A0A1F7U3C1"/>
<comment type="caution">
    <text evidence="3">The sequence shown here is derived from an EMBL/GenBank/DDBJ whole genome shotgun (WGS) entry which is preliminary data.</text>
</comment>
<evidence type="ECO:0000313" key="4">
    <source>
        <dbReference type="Proteomes" id="UP000177088"/>
    </source>
</evidence>
<proteinExistence type="predicted"/>
<dbReference type="Proteomes" id="UP000177088">
    <property type="component" value="Unassembled WGS sequence"/>
</dbReference>
<feature type="transmembrane region" description="Helical" evidence="2">
    <location>
        <begin position="12"/>
        <end position="31"/>
    </location>
</feature>